<proteinExistence type="predicted"/>
<sequence>MRVGPDLRDWHVGYKKISVLVFVTLPENRRDSVFARLKETNHVFAQEIIRDRSAIKKTD</sequence>
<dbReference type="EMBL" id="JAIWYP010000012">
    <property type="protein sequence ID" value="KAH3724782.1"/>
    <property type="molecule type" value="Genomic_DNA"/>
</dbReference>
<comment type="caution">
    <text evidence="1">The sequence shown here is derived from an EMBL/GenBank/DDBJ whole genome shotgun (WGS) entry which is preliminary data.</text>
</comment>
<keyword evidence="2" id="KW-1185">Reference proteome</keyword>
<evidence type="ECO:0000313" key="1">
    <source>
        <dbReference type="EMBL" id="KAH3724782.1"/>
    </source>
</evidence>
<reference evidence="1" key="2">
    <citation type="submission" date="2020-11" db="EMBL/GenBank/DDBJ databases">
        <authorList>
            <person name="McCartney M.A."/>
            <person name="Auch B."/>
            <person name="Kono T."/>
            <person name="Mallez S."/>
            <person name="Becker A."/>
            <person name="Gohl D.M."/>
            <person name="Silverstein K.A.T."/>
            <person name="Koren S."/>
            <person name="Bechman K.B."/>
            <person name="Herman A."/>
            <person name="Abrahante J.E."/>
            <person name="Garbe J."/>
        </authorList>
    </citation>
    <scope>NUCLEOTIDE SEQUENCE</scope>
    <source>
        <strain evidence="1">Duluth1</strain>
        <tissue evidence="1">Whole animal</tissue>
    </source>
</reference>
<protein>
    <submittedName>
        <fullName evidence="1">Uncharacterized protein</fullName>
    </submittedName>
</protein>
<reference evidence="1" key="1">
    <citation type="journal article" date="2019" name="bioRxiv">
        <title>The Genome of the Zebra Mussel, Dreissena polymorpha: A Resource for Invasive Species Research.</title>
        <authorList>
            <person name="McCartney M.A."/>
            <person name="Auch B."/>
            <person name="Kono T."/>
            <person name="Mallez S."/>
            <person name="Zhang Y."/>
            <person name="Obille A."/>
            <person name="Becker A."/>
            <person name="Abrahante J.E."/>
            <person name="Garbe J."/>
            <person name="Badalamenti J.P."/>
            <person name="Herman A."/>
            <person name="Mangelson H."/>
            <person name="Liachko I."/>
            <person name="Sullivan S."/>
            <person name="Sone E.D."/>
            <person name="Koren S."/>
            <person name="Silverstein K.A.T."/>
            <person name="Beckman K.B."/>
            <person name="Gohl D.M."/>
        </authorList>
    </citation>
    <scope>NUCLEOTIDE SEQUENCE</scope>
    <source>
        <strain evidence="1">Duluth1</strain>
        <tissue evidence="1">Whole animal</tissue>
    </source>
</reference>
<dbReference type="AlphaFoldDB" id="A0A9D4HLG7"/>
<accession>A0A9D4HLG7</accession>
<evidence type="ECO:0000313" key="2">
    <source>
        <dbReference type="Proteomes" id="UP000828390"/>
    </source>
</evidence>
<organism evidence="1 2">
    <name type="scientific">Dreissena polymorpha</name>
    <name type="common">Zebra mussel</name>
    <name type="synonym">Mytilus polymorpha</name>
    <dbReference type="NCBI Taxonomy" id="45954"/>
    <lineage>
        <taxon>Eukaryota</taxon>
        <taxon>Metazoa</taxon>
        <taxon>Spiralia</taxon>
        <taxon>Lophotrochozoa</taxon>
        <taxon>Mollusca</taxon>
        <taxon>Bivalvia</taxon>
        <taxon>Autobranchia</taxon>
        <taxon>Heteroconchia</taxon>
        <taxon>Euheterodonta</taxon>
        <taxon>Imparidentia</taxon>
        <taxon>Neoheterodontei</taxon>
        <taxon>Myida</taxon>
        <taxon>Dreissenoidea</taxon>
        <taxon>Dreissenidae</taxon>
        <taxon>Dreissena</taxon>
    </lineage>
</organism>
<name>A0A9D4HLG7_DREPO</name>
<dbReference type="Proteomes" id="UP000828390">
    <property type="component" value="Unassembled WGS sequence"/>
</dbReference>
<gene>
    <name evidence="1" type="ORF">DPMN_050607</name>
</gene>